<proteinExistence type="predicted"/>
<dbReference type="PATRIC" id="fig|1286106.3.peg.617"/>
<dbReference type="eggNOG" id="ENOG5032RU5">
    <property type="taxonomic scope" value="Bacteria"/>
</dbReference>
<reference evidence="2 3" key="1">
    <citation type="journal article" date="2013" name="Genome Announc.">
        <title>Draft Genome Sequence of Methylophaga lonarensis MPLT, a Haloalkaliphilic (Non-Methane-Utilizing) Methylotroph.</title>
        <authorList>
            <person name="Shetty S.A."/>
            <person name="Marathe N.P."/>
            <person name="Munot H."/>
            <person name="Antony C.P."/>
            <person name="Dhotre D.P."/>
            <person name="Murrell J.C."/>
            <person name="Shouche Y.S."/>
        </authorList>
    </citation>
    <scope>NUCLEOTIDE SEQUENCE [LARGE SCALE GENOMIC DNA]</scope>
    <source>
        <strain evidence="2 3">MPL</strain>
    </source>
</reference>
<protein>
    <recommendedName>
        <fullName evidence="4">Lipoprotein</fullName>
    </recommendedName>
</protein>
<dbReference type="RefSeq" id="WP_009725654.1">
    <property type="nucleotide sequence ID" value="NZ_APHR01000013.1"/>
</dbReference>
<dbReference type="Proteomes" id="UP000012019">
    <property type="component" value="Unassembled WGS sequence"/>
</dbReference>
<sequence>MVQLLRYVFLFACLMLSACDNGEPVSLGEQNVMPEKELPVWLDGTVNMTPQEWLIMRSRPGNQETTAVPINEQNAVGLLIDQASARFDESHRMVANRAAQLQDMLAEHDIHEDAISLMQWFVDLPATQHPHSFSAMCQYYYNMRSQGYSQQEVGQALLKM</sequence>
<dbReference type="STRING" id="1286106.MPL1_03088"/>
<dbReference type="EMBL" id="APHR01000013">
    <property type="protein sequence ID" value="EMR13879.1"/>
    <property type="molecule type" value="Genomic_DNA"/>
</dbReference>
<evidence type="ECO:0000313" key="2">
    <source>
        <dbReference type="EMBL" id="EMR13879.1"/>
    </source>
</evidence>
<dbReference type="AlphaFoldDB" id="M7PTU8"/>
<keyword evidence="3" id="KW-1185">Reference proteome</keyword>
<accession>M7PTU8</accession>
<evidence type="ECO:0008006" key="4">
    <source>
        <dbReference type="Google" id="ProtNLM"/>
    </source>
</evidence>
<gene>
    <name evidence="2" type="ORF">MPL1_03088</name>
</gene>
<comment type="caution">
    <text evidence="2">The sequence shown here is derived from an EMBL/GenBank/DDBJ whole genome shotgun (WGS) entry which is preliminary data.</text>
</comment>
<evidence type="ECO:0000256" key="1">
    <source>
        <dbReference type="SAM" id="SignalP"/>
    </source>
</evidence>
<feature type="chain" id="PRO_5004083080" description="Lipoprotein" evidence="1">
    <location>
        <begin position="23"/>
        <end position="160"/>
    </location>
</feature>
<dbReference type="PROSITE" id="PS51257">
    <property type="entry name" value="PROKAR_LIPOPROTEIN"/>
    <property type="match status" value="1"/>
</dbReference>
<keyword evidence="1" id="KW-0732">Signal</keyword>
<evidence type="ECO:0000313" key="3">
    <source>
        <dbReference type="Proteomes" id="UP000012019"/>
    </source>
</evidence>
<organism evidence="2 3">
    <name type="scientific">Methylophaga lonarensis MPL</name>
    <dbReference type="NCBI Taxonomy" id="1286106"/>
    <lineage>
        <taxon>Bacteria</taxon>
        <taxon>Pseudomonadati</taxon>
        <taxon>Pseudomonadota</taxon>
        <taxon>Gammaproteobacteria</taxon>
        <taxon>Thiotrichales</taxon>
        <taxon>Piscirickettsiaceae</taxon>
        <taxon>Methylophaga</taxon>
    </lineage>
</organism>
<feature type="signal peptide" evidence="1">
    <location>
        <begin position="1"/>
        <end position="22"/>
    </location>
</feature>
<name>M7PTU8_9GAMM</name>